<dbReference type="STRING" id="269800.Tfu_0037"/>
<protein>
    <submittedName>
        <fullName evidence="2">Uncharacterized protein</fullName>
    </submittedName>
</protein>
<keyword evidence="1" id="KW-1133">Transmembrane helix</keyword>
<gene>
    <name evidence="2" type="ordered locus">Tfu_0037</name>
</gene>
<sequence length="122" mass="12773">MPTPCDIVSDSNREITLGAHLSIDGRLTANGHHLKGLSHMRQMTRLATVGAMSLALVGASASAALAGYHEFSSEETFTNIDQCVVVQQLEAGGLTLPDIIPPDLLGGSAYNCIGNEVVVVNE</sequence>
<reference evidence="2" key="1">
    <citation type="submission" date="2005-07" db="EMBL/GenBank/DDBJ databases">
        <title>Complete sequence of Thermobifida fusca YX.</title>
        <authorList>
            <consortium name="US DOE Joint Genome Institute"/>
            <person name="Copeland A."/>
            <person name="Lucas S."/>
            <person name="Lapidus A."/>
            <person name="Barry K."/>
            <person name="Detter J.C."/>
            <person name="Glavina T."/>
            <person name="Hammon N."/>
            <person name="Israni S."/>
            <person name="Pitluck S."/>
            <person name="Di Bartolo G."/>
            <person name="Chain P."/>
            <person name="Schmutz J."/>
            <person name="Larimer F."/>
            <person name="Land M."/>
            <person name="Lykidis A."/>
            <person name="Richardson P."/>
        </authorList>
    </citation>
    <scope>NUCLEOTIDE SEQUENCE</scope>
    <source>
        <strain evidence="2">YX</strain>
    </source>
</reference>
<proteinExistence type="predicted"/>
<evidence type="ECO:0000256" key="1">
    <source>
        <dbReference type="SAM" id="Phobius"/>
    </source>
</evidence>
<dbReference type="HOGENOM" id="CLU_2025646_0_0_11"/>
<keyword evidence="1" id="KW-0812">Transmembrane</keyword>
<dbReference type="AlphaFoldDB" id="Q47TY9"/>
<feature type="transmembrane region" description="Helical" evidence="1">
    <location>
        <begin position="46"/>
        <end position="68"/>
    </location>
</feature>
<dbReference type="KEGG" id="tfu:Tfu_0037"/>
<keyword evidence="1" id="KW-0472">Membrane</keyword>
<accession>Q47TY9</accession>
<name>Q47TY9_THEFY</name>
<organism evidence="2">
    <name type="scientific">Thermobifida fusca (strain YX)</name>
    <dbReference type="NCBI Taxonomy" id="269800"/>
    <lineage>
        <taxon>Bacteria</taxon>
        <taxon>Bacillati</taxon>
        <taxon>Actinomycetota</taxon>
        <taxon>Actinomycetes</taxon>
        <taxon>Streptosporangiales</taxon>
        <taxon>Nocardiopsidaceae</taxon>
        <taxon>Thermobifida</taxon>
    </lineage>
</organism>
<evidence type="ECO:0000313" key="2">
    <source>
        <dbReference type="EMBL" id="AAZ54075.1"/>
    </source>
</evidence>
<dbReference type="EMBL" id="CP000088">
    <property type="protein sequence ID" value="AAZ54075.1"/>
    <property type="molecule type" value="Genomic_DNA"/>
</dbReference>